<dbReference type="PATRIC" id="fig|1653334.4.peg.60"/>
<dbReference type="EMBL" id="FMBM01000002">
    <property type="protein sequence ID" value="SCC80983.1"/>
    <property type="molecule type" value="Genomic_DNA"/>
</dbReference>
<dbReference type="GO" id="GO:0000270">
    <property type="term" value="P:peptidoglycan metabolic process"/>
    <property type="evidence" value="ECO:0007669"/>
    <property type="project" value="UniProtKB-UniRule"/>
</dbReference>
<evidence type="ECO:0000313" key="9">
    <source>
        <dbReference type="Proteomes" id="UP000182800"/>
    </source>
</evidence>
<comment type="caution">
    <text evidence="6">The sequence shown here is derived from an EMBL/GenBank/DDBJ whole genome shotgun (WGS) entry which is preliminary data.</text>
</comment>
<dbReference type="EMBL" id="LJSX01000017">
    <property type="protein sequence ID" value="KPQ10247.1"/>
    <property type="molecule type" value="Genomic_DNA"/>
</dbReference>
<sequence length="173" mass="18020">MPPLSHTPRALSRLILRKATIPGIALMSIVLGACVPTDGDSVALAGDAEIAQAGSAITGPGPEASTRLMQYAGLTERDDAPFQQGRASFYRHGSRTANGERFDPSGMTAAHPSLPFGTRVRVVHPASGNAVVVRINDRGPFTGGRVIDLAEGAARKLGIIRAGVAPVALYRLD</sequence>
<dbReference type="SUPFAM" id="SSF50685">
    <property type="entry name" value="Barwin-like endoglucanases"/>
    <property type="match status" value="1"/>
</dbReference>
<dbReference type="HAMAP" id="MF_02071">
    <property type="entry name" value="RlpA"/>
    <property type="match status" value="1"/>
</dbReference>
<keyword evidence="9" id="KW-1185">Reference proteome</keyword>
<accession>A0A0P7Y7Q4</accession>
<proteinExistence type="inferred from homology"/>
<name>A0A0P7Y7Q4_9HYPH</name>
<dbReference type="EC" id="4.2.2.-" evidence="3"/>
<dbReference type="PANTHER" id="PTHR34183">
    <property type="entry name" value="ENDOLYTIC PEPTIDOGLYCAN TRANSGLYCOSYLASE RLPA"/>
    <property type="match status" value="1"/>
</dbReference>
<dbReference type="Proteomes" id="UP000050497">
    <property type="component" value="Unassembled WGS sequence"/>
</dbReference>
<keyword evidence="7" id="KW-0449">Lipoprotein</keyword>
<reference evidence="7 9" key="2">
    <citation type="submission" date="2016-08" db="EMBL/GenBank/DDBJ databases">
        <authorList>
            <person name="Varghese N."/>
            <person name="Submissions Spin"/>
        </authorList>
    </citation>
    <scope>NUCLEOTIDE SEQUENCE [LARGE SCALE GENOMIC DNA]</scope>
    <source>
        <strain evidence="7 9">HL-109</strain>
    </source>
</reference>
<keyword evidence="1 3" id="KW-0456">Lyase</keyword>
<dbReference type="InterPro" id="IPR009009">
    <property type="entry name" value="RlpA-like_DPBB"/>
</dbReference>
<evidence type="ECO:0000256" key="4">
    <source>
        <dbReference type="RuleBase" id="RU003495"/>
    </source>
</evidence>
<dbReference type="CDD" id="cd22268">
    <property type="entry name" value="DPBB_RlpA-like"/>
    <property type="match status" value="1"/>
</dbReference>
<evidence type="ECO:0000313" key="7">
    <source>
        <dbReference type="EMBL" id="SCC80983.1"/>
    </source>
</evidence>
<dbReference type="InterPro" id="IPR034718">
    <property type="entry name" value="RlpA"/>
</dbReference>
<dbReference type="Gene3D" id="2.40.40.10">
    <property type="entry name" value="RlpA-like domain"/>
    <property type="match status" value="1"/>
</dbReference>
<dbReference type="PANTHER" id="PTHR34183:SF8">
    <property type="entry name" value="ENDOLYTIC PEPTIDOGLYCAN TRANSGLYCOSYLASE RLPA-RELATED"/>
    <property type="match status" value="1"/>
</dbReference>
<feature type="domain" description="RlpA-like protein double-psi beta-barrel" evidence="5">
    <location>
        <begin position="83"/>
        <end position="168"/>
    </location>
</feature>
<dbReference type="InterPro" id="IPR036908">
    <property type="entry name" value="RlpA-like_sf"/>
</dbReference>
<dbReference type="NCBIfam" id="TIGR00413">
    <property type="entry name" value="rlpA"/>
    <property type="match status" value="1"/>
</dbReference>
<dbReference type="GO" id="GO:0008932">
    <property type="term" value="F:lytic endotransglycosylase activity"/>
    <property type="evidence" value="ECO:0007669"/>
    <property type="project" value="UniProtKB-UniRule"/>
</dbReference>
<gene>
    <name evidence="6" type="primary">rlpA-2</name>
    <name evidence="3" type="synonym">rlpA</name>
    <name evidence="7" type="ORF">GA0071312_1913</name>
    <name evidence="6" type="ORF">HLUCCO17_11655</name>
</gene>
<dbReference type="STRING" id="1653334.GA0071312_1913"/>
<dbReference type="Pfam" id="PF03330">
    <property type="entry name" value="DPBB_1"/>
    <property type="match status" value="1"/>
</dbReference>
<dbReference type="Proteomes" id="UP000182800">
    <property type="component" value="Unassembled WGS sequence"/>
</dbReference>
<dbReference type="InterPro" id="IPR012997">
    <property type="entry name" value="RplA"/>
</dbReference>
<organism evidence="6 8">
    <name type="scientific">Saliniramus fredricksonii</name>
    <dbReference type="NCBI Taxonomy" id="1653334"/>
    <lineage>
        <taxon>Bacteria</taxon>
        <taxon>Pseudomonadati</taxon>
        <taxon>Pseudomonadota</taxon>
        <taxon>Alphaproteobacteria</taxon>
        <taxon>Hyphomicrobiales</taxon>
        <taxon>Salinarimonadaceae</taxon>
        <taxon>Saliniramus</taxon>
    </lineage>
</organism>
<protein>
    <recommendedName>
        <fullName evidence="3">Endolytic peptidoglycan transglycosylase RlpA</fullName>
        <ecNumber evidence="3">4.2.2.-</ecNumber>
    </recommendedName>
</protein>
<reference evidence="6 8" key="1">
    <citation type="submission" date="2015-09" db="EMBL/GenBank/DDBJ databases">
        <title>Identification and resolution of microdiversity through metagenomic sequencing of parallel consortia.</title>
        <authorList>
            <person name="Nelson W.C."/>
            <person name="Romine M.F."/>
            <person name="Lindemann S.R."/>
        </authorList>
    </citation>
    <scope>NUCLEOTIDE SEQUENCE [LARGE SCALE GENOMIC DNA]</scope>
    <source>
        <strain evidence="6">HL-109</strain>
    </source>
</reference>
<evidence type="ECO:0000256" key="3">
    <source>
        <dbReference type="HAMAP-Rule" id="MF_02071"/>
    </source>
</evidence>
<evidence type="ECO:0000259" key="5">
    <source>
        <dbReference type="Pfam" id="PF03330"/>
    </source>
</evidence>
<comment type="similarity">
    <text evidence="3 4">Belongs to the RlpA family.</text>
</comment>
<evidence type="ECO:0000313" key="6">
    <source>
        <dbReference type="EMBL" id="KPQ10247.1"/>
    </source>
</evidence>
<dbReference type="GO" id="GO:0071555">
    <property type="term" value="P:cell wall organization"/>
    <property type="evidence" value="ECO:0007669"/>
    <property type="project" value="UniProtKB-KW"/>
</dbReference>
<evidence type="ECO:0000256" key="2">
    <source>
        <dbReference type="ARBA" id="ARBA00023316"/>
    </source>
</evidence>
<keyword evidence="2 3" id="KW-0961">Cell wall biogenesis/degradation</keyword>
<comment type="function">
    <text evidence="3">Lytic transglycosylase with a strong preference for naked glycan strands that lack stem peptides.</text>
</comment>
<evidence type="ECO:0000256" key="1">
    <source>
        <dbReference type="ARBA" id="ARBA00023239"/>
    </source>
</evidence>
<evidence type="ECO:0000313" key="8">
    <source>
        <dbReference type="Proteomes" id="UP000050497"/>
    </source>
</evidence>
<dbReference type="AlphaFoldDB" id="A0A0P7Y7Q4"/>